<protein>
    <submittedName>
        <fullName evidence="6">LysR substrate-binding domain-containing protein</fullName>
    </submittedName>
</protein>
<dbReference type="Pfam" id="PF03466">
    <property type="entry name" value="LysR_substrate"/>
    <property type="match status" value="1"/>
</dbReference>
<keyword evidence="7" id="KW-1185">Reference proteome</keyword>
<keyword evidence="3" id="KW-0238">DNA-binding</keyword>
<dbReference type="PANTHER" id="PTHR30579">
    <property type="entry name" value="TRANSCRIPTIONAL REGULATOR"/>
    <property type="match status" value="1"/>
</dbReference>
<comment type="similarity">
    <text evidence="1">Belongs to the LysR transcriptional regulatory family.</text>
</comment>
<dbReference type="GO" id="GO:0003677">
    <property type="term" value="F:DNA binding"/>
    <property type="evidence" value="ECO:0007669"/>
    <property type="project" value="UniProtKB-KW"/>
</dbReference>
<dbReference type="InterPro" id="IPR000847">
    <property type="entry name" value="LysR_HTH_N"/>
</dbReference>
<evidence type="ECO:0000256" key="4">
    <source>
        <dbReference type="ARBA" id="ARBA00023163"/>
    </source>
</evidence>
<dbReference type="Gene3D" id="3.40.190.10">
    <property type="entry name" value="Periplasmic binding protein-like II"/>
    <property type="match status" value="2"/>
</dbReference>
<dbReference type="PRINTS" id="PR00039">
    <property type="entry name" value="HTHLYSR"/>
</dbReference>
<dbReference type="SUPFAM" id="SSF53850">
    <property type="entry name" value="Periplasmic binding protein-like II"/>
    <property type="match status" value="1"/>
</dbReference>
<dbReference type="InterPro" id="IPR036390">
    <property type="entry name" value="WH_DNA-bd_sf"/>
</dbReference>
<evidence type="ECO:0000313" key="6">
    <source>
        <dbReference type="EMBL" id="CAI9122335.1"/>
    </source>
</evidence>
<dbReference type="Gene3D" id="1.10.10.10">
    <property type="entry name" value="Winged helix-like DNA-binding domain superfamily/Winged helix DNA-binding domain"/>
    <property type="match status" value="1"/>
</dbReference>
<sequence length="289" mass="31122">MFSPICLRSFLTVIDTGGFTEAARHLNATQSTISGHIKRLEEQAGHRLMERDRGGSVALTLQGRELIGYAREILRLDQEARLRLAGTSLTGAVRIGLPDDFASGRGFTHLLADFARDHPDARLEVEVGNRDHLLSALDVQRLDHVLTKQDRPAGGELLARRVVVWAGRASATGTVPLVVFPEPCIYRERAIRTLEKAGLPWTIAYVSPSLAGILAAVNAGLGVSPLAEDLIEGLVPGIVNRALPSPGSVDLVLHSRPGRLTRAATGLGDLIRKHYGIAGIGEKHDSERA</sequence>
<dbReference type="InterPro" id="IPR036388">
    <property type="entry name" value="WH-like_DNA-bd_sf"/>
</dbReference>
<organism evidence="6 7">
    <name type="scientific">Brytella acorum</name>
    <dbReference type="NCBI Taxonomy" id="2959299"/>
    <lineage>
        <taxon>Bacteria</taxon>
        <taxon>Pseudomonadati</taxon>
        <taxon>Pseudomonadota</taxon>
        <taxon>Alphaproteobacteria</taxon>
        <taxon>Acetobacterales</taxon>
        <taxon>Acetobacteraceae</taxon>
        <taxon>Brytella</taxon>
    </lineage>
</organism>
<proteinExistence type="inferred from homology"/>
<dbReference type="PROSITE" id="PS50931">
    <property type="entry name" value="HTH_LYSR"/>
    <property type="match status" value="1"/>
</dbReference>
<dbReference type="PANTHER" id="PTHR30579:SF7">
    <property type="entry name" value="HTH-TYPE TRANSCRIPTIONAL REGULATOR LRHA-RELATED"/>
    <property type="match status" value="1"/>
</dbReference>
<feature type="domain" description="HTH lysR-type" evidence="5">
    <location>
        <begin position="7"/>
        <end position="60"/>
    </location>
</feature>
<dbReference type="EMBL" id="CATKSH010000048">
    <property type="protein sequence ID" value="CAI9122335.1"/>
    <property type="molecule type" value="Genomic_DNA"/>
</dbReference>
<accession>A0AA35UKV5</accession>
<evidence type="ECO:0000259" key="5">
    <source>
        <dbReference type="PROSITE" id="PS50931"/>
    </source>
</evidence>
<evidence type="ECO:0000313" key="7">
    <source>
        <dbReference type="Proteomes" id="UP001176960"/>
    </source>
</evidence>
<dbReference type="InterPro" id="IPR050176">
    <property type="entry name" value="LTTR"/>
</dbReference>
<name>A0AA35UKV5_9PROT</name>
<dbReference type="Pfam" id="PF00126">
    <property type="entry name" value="HTH_1"/>
    <property type="match status" value="1"/>
</dbReference>
<dbReference type="RefSeq" id="WP_289843962.1">
    <property type="nucleotide sequence ID" value="NZ_CATKSH010000048.1"/>
</dbReference>
<keyword evidence="2" id="KW-0805">Transcription regulation</keyword>
<dbReference type="InterPro" id="IPR005119">
    <property type="entry name" value="LysR_subst-bd"/>
</dbReference>
<keyword evidence="4" id="KW-0804">Transcription</keyword>
<gene>
    <name evidence="6" type="ORF">LMG32879_003196</name>
</gene>
<comment type="caution">
    <text evidence="6">The sequence shown here is derived from an EMBL/GenBank/DDBJ whole genome shotgun (WGS) entry which is preliminary data.</text>
</comment>
<reference evidence="6" key="1">
    <citation type="submission" date="2023-03" db="EMBL/GenBank/DDBJ databases">
        <authorList>
            <person name="Cleenwerck I."/>
        </authorList>
    </citation>
    <scope>NUCLEOTIDE SEQUENCE</scope>
    <source>
        <strain evidence="6">LMG 32879</strain>
    </source>
</reference>
<evidence type="ECO:0000256" key="1">
    <source>
        <dbReference type="ARBA" id="ARBA00009437"/>
    </source>
</evidence>
<evidence type="ECO:0000256" key="2">
    <source>
        <dbReference type="ARBA" id="ARBA00023015"/>
    </source>
</evidence>
<dbReference type="GO" id="GO:0003700">
    <property type="term" value="F:DNA-binding transcription factor activity"/>
    <property type="evidence" value="ECO:0007669"/>
    <property type="project" value="InterPro"/>
</dbReference>
<dbReference type="SUPFAM" id="SSF46785">
    <property type="entry name" value="Winged helix' DNA-binding domain"/>
    <property type="match status" value="1"/>
</dbReference>
<dbReference type="AlphaFoldDB" id="A0AA35UKV5"/>
<evidence type="ECO:0000256" key="3">
    <source>
        <dbReference type="ARBA" id="ARBA00023125"/>
    </source>
</evidence>
<dbReference type="Proteomes" id="UP001176960">
    <property type="component" value="Unassembled WGS sequence"/>
</dbReference>